<dbReference type="EMBL" id="RCMI01000253">
    <property type="protein sequence ID" value="KAG2922285.1"/>
    <property type="molecule type" value="Genomic_DNA"/>
</dbReference>
<name>A0A329SKY4_9STRA</name>
<dbReference type="EMBL" id="MJFZ01000132">
    <property type="protein sequence ID" value="RAW36686.1"/>
    <property type="molecule type" value="Genomic_DNA"/>
</dbReference>
<dbReference type="Proteomes" id="UP000697107">
    <property type="component" value="Unassembled WGS sequence"/>
</dbReference>
<dbReference type="Proteomes" id="UP000251314">
    <property type="component" value="Unassembled WGS sequence"/>
</dbReference>
<proteinExistence type="predicted"/>
<organism evidence="8 9">
    <name type="scientific">Phytophthora cactorum</name>
    <dbReference type="NCBI Taxonomy" id="29920"/>
    <lineage>
        <taxon>Eukaryota</taxon>
        <taxon>Sar</taxon>
        <taxon>Stramenopiles</taxon>
        <taxon>Oomycota</taxon>
        <taxon>Peronosporomycetes</taxon>
        <taxon>Peronosporales</taxon>
        <taxon>Peronosporaceae</taxon>
        <taxon>Phytophthora</taxon>
    </lineage>
</organism>
<dbReference type="EMBL" id="RCMG01000084">
    <property type="protein sequence ID" value="KAG2864265.1"/>
    <property type="molecule type" value="Genomic_DNA"/>
</dbReference>
<dbReference type="Proteomes" id="UP000760860">
    <property type="component" value="Unassembled WGS sequence"/>
</dbReference>
<reference evidence="3" key="2">
    <citation type="submission" date="2018-10" db="EMBL/GenBank/DDBJ databases">
        <title>Effector identification in a new, highly contiguous assembly of the strawberry crown rot pathogen Phytophthora cactorum.</title>
        <authorList>
            <person name="Armitage A.D."/>
            <person name="Nellist C.F."/>
            <person name="Bates H."/>
            <person name="Vickerstaff R.J."/>
            <person name="Harrison R.J."/>
        </authorList>
    </citation>
    <scope>NUCLEOTIDE SEQUENCE</scope>
    <source>
        <strain evidence="3">15-7</strain>
        <strain evidence="4">4032</strain>
        <strain evidence="5">4040</strain>
        <strain evidence="6">P415</strain>
        <strain evidence="7">P421</strain>
    </source>
</reference>
<reference evidence="8 9" key="1">
    <citation type="submission" date="2018-01" db="EMBL/GenBank/DDBJ databases">
        <title>Draft genome of the strawberry crown rot pathogen Phytophthora cactorum.</title>
        <authorList>
            <person name="Armitage A.D."/>
            <person name="Lysoe E."/>
            <person name="Nellist C.F."/>
            <person name="Harrison R.J."/>
            <person name="Brurberg M.B."/>
        </authorList>
    </citation>
    <scope>NUCLEOTIDE SEQUENCE [LARGE SCALE GENOMIC DNA]</scope>
    <source>
        <strain evidence="8 9">10300</strain>
    </source>
</reference>
<evidence type="ECO:0000256" key="1">
    <source>
        <dbReference type="SAM" id="MobiDB-lite"/>
    </source>
</evidence>
<evidence type="ECO:0000313" key="8">
    <source>
        <dbReference type="EMBL" id="RAW36686.1"/>
    </source>
</evidence>
<feature type="domain" description="DUF7769" evidence="2">
    <location>
        <begin position="12"/>
        <end position="62"/>
    </location>
</feature>
<dbReference type="VEuPathDB" id="FungiDB:PC110_g7036"/>
<dbReference type="Proteomes" id="UP000735874">
    <property type="component" value="Unassembled WGS sequence"/>
</dbReference>
<evidence type="ECO:0000259" key="2">
    <source>
        <dbReference type="Pfam" id="PF24964"/>
    </source>
</evidence>
<evidence type="ECO:0000313" key="5">
    <source>
        <dbReference type="EMBL" id="KAG2929939.1"/>
    </source>
</evidence>
<dbReference type="OrthoDB" id="128296at2759"/>
<evidence type="ECO:0000313" key="3">
    <source>
        <dbReference type="EMBL" id="KAG2864265.1"/>
    </source>
</evidence>
<dbReference type="EMBL" id="RCMK01000418">
    <property type="protein sequence ID" value="KAG2929939.1"/>
    <property type="molecule type" value="Genomic_DNA"/>
</dbReference>
<accession>A0A329SKY4</accession>
<evidence type="ECO:0000313" key="4">
    <source>
        <dbReference type="EMBL" id="KAG2922285.1"/>
    </source>
</evidence>
<dbReference type="EMBL" id="RCML01000274">
    <property type="protein sequence ID" value="KAG2982664.1"/>
    <property type="molecule type" value="Genomic_DNA"/>
</dbReference>
<dbReference type="PANTHER" id="PTHR33889:SF7">
    <property type="entry name" value="OS04G0681850 PROTEIN"/>
    <property type="match status" value="1"/>
</dbReference>
<evidence type="ECO:0000313" key="7">
    <source>
        <dbReference type="EMBL" id="KAG3217323.1"/>
    </source>
</evidence>
<dbReference type="PANTHER" id="PTHR33889">
    <property type="entry name" value="OS04G0681850 PROTEIN"/>
    <property type="match status" value="1"/>
</dbReference>
<comment type="caution">
    <text evidence="8">The sequence shown here is derived from an EMBL/GenBank/DDBJ whole genome shotgun (WGS) entry which is preliminary data.</text>
</comment>
<dbReference type="Pfam" id="PF24964">
    <property type="entry name" value="DUF7769"/>
    <property type="match status" value="1"/>
</dbReference>
<protein>
    <recommendedName>
        <fullName evidence="2">DUF7769 domain-containing protein</fullName>
    </recommendedName>
</protein>
<dbReference type="Proteomes" id="UP000736787">
    <property type="component" value="Unassembled WGS sequence"/>
</dbReference>
<evidence type="ECO:0000313" key="6">
    <source>
        <dbReference type="EMBL" id="KAG2982664.1"/>
    </source>
</evidence>
<dbReference type="Proteomes" id="UP000774804">
    <property type="component" value="Unassembled WGS sequence"/>
</dbReference>
<dbReference type="InterPro" id="IPR056671">
    <property type="entry name" value="DUF7769"/>
</dbReference>
<gene>
    <name evidence="8" type="ORF">PC110_g7036</name>
    <name evidence="3" type="ORF">PC113_g4721</name>
    <name evidence="4" type="ORF">PC115_g9286</name>
    <name evidence="5" type="ORF">PC117_g13870</name>
    <name evidence="6" type="ORF">PC118_g9841</name>
    <name evidence="7" type="ORF">PC129_g11840</name>
</gene>
<sequence length="158" mass="17469">MAKPNTVRKTKLTDAERQRVLMALLLRSTNGDLKRGDLSAVAAAEGIHPSTISRLWARAKQHAVGTLRLPHVGIAVGVQHPTPRQPLSIYVESMLHNARLSDRPRLHVAWPRLRSFGSSARAAYGRTQAARSPTCHRKTAEWRGRNGAGPRQPRTSHT</sequence>
<dbReference type="AlphaFoldDB" id="A0A329SKY4"/>
<feature type="region of interest" description="Disordered" evidence="1">
    <location>
        <begin position="123"/>
        <end position="158"/>
    </location>
</feature>
<evidence type="ECO:0000313" key="9">
    <source>
        <dbReference type="Proteomes" id="UP000251314"/>
    </source>
</evidence>
<dbReference type="EMBL" id="RCMV01000429">
    <property type="protein sequence ID" value="KAG3217323.1"/>
    <property type="molecule type" value="Genomic_DNA"/>
</dbReference>
<keyword evidence="9" id="KW-1185">Reference proteome</keyword>